<accession>A0ABW3TPN5</accession>
<feature type="region of interest" description="Disordered" evidence="1">
    <location>
        <begin position="58"/>
        <end position="80"/>
    </location>
</feature>
<keyword evidence="2" id="KW-0812">Transmembrane</keyword>
<evidence type="ECO:0000313" key="4">
    <source>
        <dbReference type="Proteomes" id="UP001597181"/>
    </source>
</evidence>
<sequence>MGALDRLKQADEQQQTTETLEALTSTVHAVEQQLTTLTKTVADLTGFVKVMDEQQDTRLTRLTSQQPEPVSTQPDDETKKRLSEIEKTLASMAETLSASKTVKLPSGESVKQSDLASYSMMQRIERQITTMSSSADELAEAVSKRGRIVIDPDKLAAHAVKVLDARLTKTVDARLDGLEDRVVSLGTAQAAEAAVRAEQVIDEAQGVVRAVGAAERRVEALSARVSWTAAGRLGLALLPLAAVLLVLGGLTMGVFHALGVGPLLGWAWESFALAELWWQKALIALGAFGGIAGFGWLVWLGARKLADVLRGW</sequence>
<proteinExistence type="predicted"/>
<name>A0ABW3TPN5_9MICO</name>
<dbReference type="EMBL" id="JBHTLY010000003">
    <property type="protein sequence ID" value="MFD1201998.1"/>
    <property type="molecule type" value="Genomic_DNA"/>
</dbReference>
<feature type="transmembrane region" description="Helical" evidence="2">
    <location>
        <begin position="277"/>
        <end position="300"/>
    </location>
</feature>
<gene>
    <name evidence="3" type="ORF">ACFQ3U_08840</name>
</gene>
<keyword evidence="2" id="KW-1133">Transmembrane helix</keyword>
<comment type="caution">
    <text evidence="3">The sequence shown here is derived from an EMBL/GenBank/DDBJ whole genome shotgun (WGS) entry which is preliminary data.</text>
</comment>
<organism evidence="3 4">
    <name type="scientific">Leucobacter albus</name>
    <dbReference type="NCBI Taxonomy" id="272210"/>
    <lineage>
        <taxon>Bacteria</taxon>
        <taxon>Bacillati</taxon>
        <taxon>Actinomycetota</taxon>
        <taxon>Actinomycetes</taxon>
        <taxon>Micrococcales</taxon>
        <taxon>Microbacteriaceae</taxon>
        <taxon>Leucobacter</taxon>
    </lineage>
</organism>
<keyword evidence="4" id="KW-1185">Reference proteome</keyword>
<evidence type="ECO:0000256" key="1">
    <source>
        <dbReference type="SAM" id="MobiDB-lite"/>
    </source>
</evidence>
<evidence type="ECO:0000313" key="3">
    <source>
        <dbReference type="EMBL" id="MFD1201998.1"/>
    </source>
</evidence>
<dbReference type="Proteomes" id="UP001597181">
    <property type="component" value="Unassembled WGS sequence"/>
</dbReference>
<evidence type="ECO:0000256" key="2">
    <source>
        <dbReference type="SAM" id="Phobius"/>
    </source>
</evidence>
<keyword evidence="2" id="KW-0472">Membrane</keyword>
<feature type="compositionally biased region" description="Polar residues" evidence="1">
    <location>
        <begin position="60"/>
        <end position="73"/>
    </location>
</feature>
<feature type="transmembrane region" description="Helical" evidence="2">
    <location>
        <begin position="233"/>
        <end position="257"/>
    </location>
</feature>
<reference evidence="4" key="1">
    <citation type="journal article" date="2019" name="Int. J. Syst. Evol. Microbiol.">
        <title>The Global Catalogue of Microorganisms (GCM) 10K type strain sequencing project: providing services to taxonomists for standard genome sequencing and annotation.</title>
        <authorList>
            <consortium name="The Broad Institute Genomics Platform"/>
            <consortium name="The Broad Institute Genome Sequencing Center for Infectious Disease"/>
            <person name="Wu L."/>
            <person name="Ma J."/>
        </authorList>
    </citation>
    <scope>NUCLEOTIDE SEQUENCE [LARGE SCALE GENOMIC DNA]</scope>
    <source>
        <strain evidence="4">CCUG 50213</strain>
    </source>
</reference>
<protein>
    <submittedName>
        <fullName evidence="3">Uncharacterized protein</fullName>
    </submittedName>
</protein>
<dbReference type="RefSeq" id="WP_343961834.1">
    <property type="nucleotide sequence ID" value="NZ_BAAAKZ010000013.1"/>
</dbReference>